<evidence type="ECO:0000313" key="3">
    <source>
        <dbReference type="EMBL" id="GFA63027.1"/>
    </source>
</evidence>
<gene>
    <name evidence="3" type="ORF">Tci_634999</name>
</gene>
<accession>A0A699K048</accession>
<sequence length="557" mass="62949">DKGVTDSGCSRHMTRNISFLLDFKEIDRGYVSFEGNPKGGKISGKGKIKTGKLDFDDVYFVKELKFNLFNVSQMCDKKNSVLFIDTKCVVLSSNIKLPDDNHVLLRVPRENNMRLGHINFKTMNKPVKGNLVRGNQLNDNAGIKENLNAGKVEKETIFAQQYVLPPFWSLVDSPTGVKDLRAKFEEFSFNSTNRVNAVSVPVNAVEPNLTNSTNSFNIASPSVNDVSPNIRIAEKSSFLNPSKYPDDSDMPELEDIVYSDDGEDVGAEADLSNLKTNILVSLIPTTRVHKDYHVNQIIGDLNSAPQTRNMIRMVKEQGRLHQINDKDFHTCMFACFLSQEEPKKVHQALKDPSWIESMQEELLQLKMQKVWVLVDLPKGKRAVGLKWVFRNKKDKRGIVIRNKARLVGQGHTQEEGIDFDEVFAPVARIKAIWLFLAYASFMGFMVYQMDVKSAFLYGTIEEEVYICQPSGFKDLDYPDKVYKMVKTLHGLHQAPKAWKFGFTCVKSASTPIETKKPLLKDPGGEDVDVHVYRLMIGSLMYLTSSRLAIMFAVYACA</sequence>
<dbReference type="EMBL" id="BKCJ010458351">
    <property type="protein sequence ID" value="GFA63027.1"/>
    <property type="molecule type" value="Genomic_DNA"/>
</dbReference>
<dbReference type="Pfam" id="PF07727">
    <property type="entry name" value="RVT_2"/>
    <property type="match status" value="1"/>
</dbReference>
<reference evidence="3" key="1">
    <citation type="journal article" date="2019" name="Sci. Rep.">
        <title>Draft genome of Tanacetum cinerariifolium, the natural source of mosquito coil.</title>
        <authorList>
            <person name="Yamashiro T."/>
            <person name="Shiraishi A."/>
            <person name="Satake H."/>
            <person name="Nakayama K."/>
        </authorList>
    </citation>
    <scope>NUCLEOTIDE SEQUENCE</scope>
</reference>
<feature type="domain" description="Retrovirus-related Pol polyprotein from transposon TNT 1-94-like beta-barrel" evidence="2">
    <location>
        <begin position="5"/>
        <end position="77"/>
    </location>
</feature>
<name>A0A699K048_TANCI</name>
<dbReference type="AlphaFoldDB" id="A0A699K048"/>
<dbReference type="Pfam" id="PF22936">
    <property type="entry name" value="Pol_BBD"/>
    <property type="match status" value="1"/>
</dbReference>
<protein>
    <submittedName>
        <fullName evidence="3">Putative ribonuclease H-like domain-containing protein</fullName>
    </submittedName>
</protein>
<feature type="domain" description="Reverse transcriptase Ty1/copia-type" evidence="1">
    <location>
        <begin position="369"/>
        <end position="505"/>
    </location>
</feature>
<evidence type="ECO:0000259" key="1">
    <source>
        <dbReference type="Pfam" id="PF07727"/>
    </source>
</evidence>
<feature type="non-terminal residue" evidence="3">
    <location>
        <position position="1"/>
    </location>
</feature>
<dbReference type="InterPro" id="IPR054722">
    <property type="entry name" value="PolX-like_BBD"/>
</dbReference>
<organism evidence="3">
    <name type="scientific">Tanacetum cinerariifolium</name>
    <name type="common">Dalmatian daisy</name>
    <name type="synonym">Chrysanthemum cinerariifolium</name>
    <dbReference type="NCBI Taxonomy" id="118510"/>
    <lineage>
        <taxon>Eukaryota</taxon>
        <taxon>Viridiplantae</taxon>
        <taxon>Streptophyta</taxon>
        <taxon>Embryophyta</taxon>
        <taxon>Tracheophyta</taxon>
        <taxon>Spermatophyta</taxon>
        <taxon>Magnoliopsida</taxon>
        <taxon>eudicotyledons</taxon>
        <taxon>Gunneridae</taxon>
        <taxon>Pentapetalae</taxon>
        <taxon>asterids</taxon>
        <taxon>campanulids</taxon>
        <taxon>Asterales</taxon>
        <taxon>Asteraceae</taxon>
        <taxon>Asteroideae</taxon>
        <taxon>Anthemideae</taxon>
        <taxon>Anthemidinae</taxon>
        <taxon>Tanacetum</taxon>
    </lineage>
</organism>
<dbReference type="InterPro" id="IPR013103">
    <property type="entry name" value="RVT_2"/>
</dbReference>
<evidence type="ECO:0000259" key="2">
    <source>
        <dbReference type="Pfam" id="PF22936"/>
    </source>
</evidence>
<comment type="caution">
    <text evidence="3">The sequence shown here is derived from an EMBL/GenBank/DDBJ whole genome shotgun (WGS) entry which is preliminary data.</text>
</comment>
<proteinExistence type="predicted"/>